<sequence length="89" mass="10224">MTNIFILLLEYRDTEFATGGNHKLIFARAGFTDIREYCYWDSTNRCINMKNMLTDLEAAPENAIVVLHGCAHNPTGMDPTRDQWKQIAE</sequence>
<feature type="non-terminal residue" evidence="8">
    <location>
        <position position="89"/>
    </location>
</feature>
<evidence type="ECO:0000256" key="3">
    <source>
        <dbReference type="ARBA" id="ARBA00012753"/>
    </source>
</evidence>
<comment type="cofactor">
    <cofactor evidence="1">
        <name>pyridoxal 5'-phosphate</name>
        <dbReference type="ChEBI" id="CHEBI:597326"/>
    </cofactor>
</comment>
<keyword evidence="6" id="KW-0663">Pyridoxal phosphate</keyword>
<keyword evidence="9" id="KW-1185">Reference proteome</keyword>
<dbReference type="InterPro" id="IPR000796">
    <property type="entry name" value="Asp_trans"/>
</dbReference>
<dbReference type="GO" id="GO:0030170">
    <property type="term" value="F:pyridoxal phosphate binding"/>
    <property type="evidence" value="ECO:0007669"/>
    <property type="project" value="InterPro"/>
</dbReference>
<dbReference type="Pfam" id="PF00155">
    <property type="entry name" value="Aminotran_1_2"/>
    <property type="match status" value="1"/>
</dbReference>
<keyword evidence="5" id="KW-0808">Transferase</keyword>
<dbReference type="InParanoid" id="A0A3P7G8W9"/>
<dbReference type="PANTHER" id="PTHR11879:SF55">
    <property type="entry name" value="GLUTAMATE OXALOACETATE TRANSAMINASE 1, ISOFORM B"/>
    <property type="match status" value="1"/>
</dbReference>
<accession>A0A3P7G8W9</accession>
<evidence type="ECO:0000256" key="2">
    <source>
        <dbReference type="ARBA" id="ARBA00011738"/>
    </source>
</evidence>
<dbReference type="GO" id="GO:0004069">
    <property type="term" value="F:L-aspartate:2-oxoglutarate aminotransferase activity"/>
    <property type="evidence" value="ECO:0007669"/>
    <property type="project" value="UniProtKB-EC"/>
</dbReference>
<dbReference type="InterPro" id="IPR004839">
    <property type="entry name" value="Aminotransferase_I/II_large"/>
</dbReference>
<proteinExistence type="predicted"/>
<dbReference type="OMA" id="DTEFATG"/>
<name>A0A3P7G8W9_WUCBA</name>
<dbReference type="AlphaFoldDB" id="A0A3P7G8W9"/>
<evidence type="ECO:0000256" key="4">
    <source>
        <dbReference type="ARBA" id="ARBA00022576"/>
    </source>
</evidence>
<comment type="subunit">
    <text evidence="2">Homodimer.</text>
</comment>
<dbReference type="Gene3D" id="3.40.640.10">
    <property type="entry name" value="Type I PLP-dependent aspartate aminotransferase-like (Major domain)"/>
    <property type="match status" value="1"/>
</dbReference>
<dbReference type="SUPFAM" id="SSF53383">
    <property type="entry name" value="PLP-dependent transferases"/>
    <property type="match status" value="1"/>
</dbReference>
<reference evidence="8 9" key="1">
    <citation type="submission" date="2018-11" db="EMBL/GenBank/DDBJ databases">
        <authorList>
            <consortium name="Pathogen Informatics"/>
        </authorList>
    </citation>
    <scope>NUCLEOTIDE SEQUENCE [LARGE SCALE GENOMIC DNA]</scope>
</reference>
<dbReference type="PANTHER" id="PTHR11879">
    <property type="entry name" value="ASPARTATE AMINOTRANSFERASE"/>
    <property type="match status" value="1"/>
</dbReference>
<evidence type="ECO:0000256" key="1">
    <source>
        <dbReference type="ARBA" id="ARBA00001933"/>
    </source>
</evidence>
<dbReference type="EC" id="2.6.1.1" evidence="3"/>
<dbReference type="GO" id="GO:0006532">
    <property type="term" value="P:aspartate biosynthetic process"/>
    <property type="evidence" value="ECO:0007669"/>
    <property type="project" value="TreeGrafter"/>
</dbReference>
<dbReference type="InterPro" id="IPR015424">
    <property type="entry name" value="PyrdxlP-dep_Trfase"/>
</dbReference>
<feature type="domain" description="Aminotransferase class I/classII large" evidence="7">
    <location>
        <begin position="21"/>
        <end position="89"/>
    </location>
</feature>
<protein>
    <recommendedName>
        <fullName evidence="3">aspartate transaminase</fullName>
        <ecNumber evidence="3">2.6.1.1</ecNumber>
    </recommendedName>
</protein>
<dbReference type="GO" id="GO:0005829">
    <property type="term" value="C:cytosol"/>
    <property type="evidence" value="ECO:0007669"/>
    <property type="project" value="TreeGrafter"/>
</dbReference>
<dbReference type="OrthoDB" id="6752799at2759"/>
<organism evidence="8 9">
    <name type="scientific">Wuchereria bancrofti</name>
    <dbReference type="NCBI Taxonomy" id="6293"/>
    <lineage>
        <taxon>Eukaryota</taxon>
        <taxon>Metazoa</taxon>
        <taxon>Ecdysozoa</taxon>
        <taxon>Nematoda</taxon>
        <taxon>Chromadorea</taxon>
        <taxon>Rhabditida</taxon>
        <taxon>Spirurina</taxon>
        <taxon>Spiruromorpha</taxon>
        <taxon>Filarioidea</taxon>
        <taxon>Onchocercidae</taxon>
        <taxon>Wuchereria</taxon>
    </lineage>
</organism>
<dbReference type="EMBL" id="UYWW01010570">
    <property type="protein sequence ID" value="VDM17925.1"/>
    <property type="molecule type" value="Genomic_DNA"/>
</dbReference>
<evidence type="ECO:0000256" key="6">
    <source>
        <dbReference type="ARBA" id="ARBA00022898"/>
    </source>
</evidence>
<evidence type="ECO:0000259" key="7">
    <source>
        <dbReference type="Pfam" id="PF00155"/>
    </source>
</evidence>
<keyword evidence="4" id="KW-0032">Aminotransferase</keyword>
<dbReference type="InterPro" id="IPR015421">
    <property type="entry name" value="PyrdxlP-dep_Trfase_major"/>
</dbReference>
<gene>
    <name evidence="8" type="ORF">WBA_LOCUS9918</name>
</gene>
<evidence type="ECO:0000256" key="5">
    <source>
        <dbReference type="ARBA" id="ARBA00022679"/>
    </source>
</evidence>
<dbReference type="Proteomes" id="UP000270924">
    <property type="component" value="Unassembled WGS sequence"/>
</dbReference>
<evidence type="ECO:0000313" key="9">
    <source>
        <dbReference type="Proteomes" id="UP000270924"/>
    </source>
</evidence>
<evidence type="ECO:0000313" key="8">
    <source>
        <dbReference type="EMBL" id="VDM17925.1"/>
    </source>
</evidence>